<keyword evidence="1" id="KW-1133">Transmembrane helix</keyword>
<protein>
    <submittedName>
        <fullName evidence="2">Uncharacterized protein</fullName>
    </submittedName>
</protein>
<sequence length="42" mass="4763">MGSPLSMTEIEDIKLSHVGLKNTIYGMVLFLSSLYIGYTLYY</sequence>
<proteinExistence type="predicted"/>
<reference evidence="2" key="1">
    <citation type="journal article" date="2020" name="Nature">
        <title>Giant virus diversity and host interactions through global metagenomics.</title>
        <authorList>
            <person name="Schulz F."/>
            <person name="Roux S."/>
            <person name="Paez-Espino D."/>
            <person name="Jungbluth S."/>
            <person name="Walsh D.A."/>
            <person name="Denef V.J."/>
            <person name="McMahon K.D."/>
            <person name="Konstantinidis K.T."/>
            <person name="Eloe-Fadrosh E.A."/>
            <person name="Kyrpides N.C."/>
            <person name="Woyke T."/>
        </authorList>
    </citation>
    <scope>NUCLEOTIDE SEQUENCE</scope>
    <source>
        <strain evidence="2">GVMAG-M-3300025860-12</strain>
    </source>
</reference>
<evidence type="ECO:0000313" key="2">
    <source>
        <dbReference type="EMBL" id="QHU00078.1"/>
    </source>
</evidence>
<feature type="transmembrane region" description="Helical" evidence="1">
    <location>
        <begin position="24"/>
        <end position="41"/>
    </location>
</feature>
<dbReference type="AlphaFoldDB" id="A0A6C0J7V5"/>
<evidence type="ECO:0000256" key="1">
    <source>
        <dbReference type="SAM" id="Phobius"/>
    </source>
</evidence>
<dbReference type="EMBL" id="MN740323">
    <property type="protein sequence ID" value="QHU00078.1"/>
    <property type="molecule type" value="Genomic_DNA"/>
</dbReference>
<organism evidence="2">
    <name type="scientific">viral metagenome</name>
    <dbReference type="NCBI Taxonomy" id="1070528"/>
    <lineage>
        <taxon>unclassified sequences</taxon>
        <taxon>metagenomes</taxon>
        <taxon>organismal metagenomes</taxon>
    </lineage>
</organism>
<accession>A0A6C0J7V5</accession>
<name>A0A6C0J7V5_9ZZZZ</name>
<keyword evidence="1" id="KW-0812">Transmembrane</keyword>
<keyword evidence="1" id="KW-0472">Membrane</keyword>